<dbReference type="Proteomes" id="UP000694427">
    <property type="component" value="Unplaced"/>
</dbReference>
<dbReference type="Ensembl" id="ENSCCRT00010033521.1">
    <property type="protein sequence ID" value="ENSCCRP00010030553.1"/>
    <property type="gene ID" value="ENSCCRG00010013068.1"/>
</dbReference>
<dbReference type="Pfam" id="PF00337">
    <property type="entry name" value="Gal-bind_lectin"/>
    <property type="match status" value="2"/>
</dbReference>
<name>A0A8C1JCN3_CYPCA</name>
<dbReference type="InterPro" id="IPR001079">
    <property type="entry name" value="Galectin_CRD"/>
</dbReference>
<dbReference type="CDD" id="cd00070">
    <property type="entry name" value="GLECT"/>
    <property type="match status" value="2"/>
</dbReference>
<proteinExistence type="predicted"/>
<dbReference type="SUPFAM" id="SSF49899">
    <property type="entry name" value="Concanavalin A-like lectins/glucanases"/>
    <property type="match status" value="2"/>
</dbReference>
<sequence>MANSQQQTFYKPSAITQITGGLKEGKTVIIIGRISSNANTSNISLKDGTHPAASTALCISCENDQQRIVYKTFRNDSWDSDQPTSESPLLQDQLFTIKILVTTQAYKISANGKDLMVYNHRIPFTQMNTISVEGMELDFIGHLNLVVTSYKKELMDGPKHGKVIVIYGIVNSDCKRMEINLRHRYGIAFHYLCRFEEDAVVRNTWRDGAWGVEEKSQDIPFKNGEFFEIKITCNVEQYGVSVNGQQVHTYKHRFTNLDDIDVVEVCGGLELFSLEAKDP</sequence>
<dbReference type="InterPro" id="IPR013320">
    <property type="entry name" value="ConA-like_dom_sf"/>
</dbReference>
<dbReference type="Gene3D" id="2.60.120.200">
    <property type="match status" value="2"/>
</dbReference>
<keyword evidence="5" id="KW-1185">Reference proteome</keyword>
<organism evidence="4 5">
    <name type="scientific">Cyprinus carpio</name>
    <name type="common">Common carp</name>
    <dbReference type="NCBI Taxonomy" id="7962"/>
    <lineage>
        <taxon>Eukaryota</taxon>
        <taxon>Metazoa</taxon>
        <taxon>Chordata</taxon>
        <taxon>Craniata</taxon>
        <taxon>Vertebrata</taxon>
        <taxon>Euteleostomi</taxon>
        <taxon>Actinopterygii</taxon>
        <taxon>Neopterygii</taxon>
        <taxon>Teleostei</taxon>
        <taxon>Ostariophysi</taxon>
        <taxon>Cypriniformes</taxon>
        <taxon>Cyprinidae</taxon>
        <taxon>Cyprininae</taxon>
        <taxon>Cyprinus</taxon>
    </lineage>
</organism>
<feature type="domain" description="Galectin" evidence="3">
    <location>
        <begin position="150"/>
        <end position="277"/>
    </location>
</feature>
<evidence type="ECO:0000313" key="4">
    <source>
        <dbReference type="Ensembl" id="ENSCCRP00010030553.1"/>
    </source>
</evidence>
<feature type="domain" description="Galectin" evidence="3">
    <location>
        <begin position="14"/>
        <end position="149"/>
    </location>
</feature>
<evidence type="ECO:0000256" key="2">
    <source>
        <dbReference type="RuleBase" id="RU102079"/>
    </source>
</evidence>
<accession>A0A8C1JCN3</accession>
<dbReference type="PANTHER" id="PTHR11346">
    <property type="entry name" value="GALECTIN"/>
    <property type="match status" value="1"/>
</dbReference>
<evidence type="ECO:0000259" key="3">
    <source>
        <dbReference type="PROSITE" id="PS51304"/>
    </source>
</evidence>
<keyword evidence="1 2" id="KW-0430">Lectin</keyword>
<dbReference type="PROSITE" id="PS51304">
    <property type="entry name" value="GALECTIN"/>
    <property type="match status" value="2"/>
</dbReference>
<reference evidence="4" key="2">
    <citation type="submission" date="2025-09" db="UniProtKB">
        <authorList>
            <consortium name="Ensembl"/>
        </authorList>
    </citation>
    <scope>IDENTIFICATION</scope>
</reference>
<dbReference type="InterPro" id="IPR044156">
    <property type="entry name" value="Galectin-like"/>
</dbReference>
<dbReference type="SMART" id="SM00908">
    <property type="entry name" value="Gal-bind_lectin"/>
    <property type="match status" value="2"/>
</dbReference>
<protein>
    <recommendedName>
        <fullName evidence="2">Galectin</fullName>
    </recommendedName>
</protein>
<reference evidence="4" key="1">
    <citation type="submission" date="2025-08" db="UniProtKB">
        <authorList>
            <consortium name="Ensembl"/>
        </authorList>
    </citation>
    <scope>IDENTIFICATION</scope>
</reference>
<dbReference type="GO" id="GO:0030246">
    <property type="term" value="F:carbohydrate binding"/>
    <property type="evidence" value="ECO:0007669"/>
    <property type="project" value="UniProtKB-UniRule"/>
</dbReference>
<evidence type="ECO:0000313" key="5">
    <source>
        <dbReference type="Proteomes" id="UP000694427"/>
    </source>
</evidence>
<evidence type="ECO:0000256" key="1">
    <source>
        <dbReference type="ARBA" id="ARBA00022734"/>
    </source>
</evidence>
<dbReference type="SMART" id="SM00276">
    <property type="entry name" value="GLECT"/>
    <property type="match status" value="2"/>
</dbReference>
<dbReference type="PANTHER" id="PTHR11346:SF80">
    <property type="entry name" value="GALECTIN-9C"/>
    <property type="match status" value="1"/>
</dbReference>
<dbReference type="AlphaFoldDB" id="A0A8C1JCN3"/>